<evidence type="ECO:0000313" key="3">
    <source>
        <dbReference type="Proteomes" id="UP001642260"/>
    </source>
</evidence>
<comment type="caution">
    <text evidence="2">The sequence shown here is derived from an EMBL/GenBank/DDBJ whole genome shotgun (WGS) entry which is preliminary data.</text>
</comment>
<dbReference type="EMBL" id="CAKOAT010089377">
    <property type="protein sequence ID" value="CAH8319659.1"/>
    <property type="molecule type" value="Genomic_DNA"/>
</dbReference>
<protein>
    <submittedName>
        <fullName evidence="2">Uncharacterized protein</fullName>
    </submittedName>
</protein>
<dbReference type="Proteomes" id="UP001642260">
    <property type="component" value="Unassembled WGS sequence"/>
</dbReference>
<feature type="transmembrane region" description="Helical" evidence="1">
    <location>
        <begin position="98"/>
        <end position="119"/>
    </location>
</feature>
<gene>
    <name evidence="2" type="ORF">ERUC_LOCUS8520</name>
</gene>
<reference evidence="2 3" key="1">
    <citation type="submission" date="2022-03" db="EMBL/GenBank/DDBJ databases">
        <authorList>
            <person name="Macdonald S."/>
            <person name="Ahmed S."/>
            <person name="Newling K."/>
        </authorList>
    </citation>
    <scope>NUCLEOTIDE SEQUENCE [LARGE SCALE GENOMIC DNA]</scope>
</reference>
<evidence type="ECO:0000256" key="1">
    <source>
        <dbReference type="SAM" id="Phobius"/>
    </source>
</evidence>
<dbReference type="AlphaFoldDB" id="A0ABC8JI26"/>
<keyword evidence="1" id="KW-0812">Transmembrane</keyword>
<name>A0ABC8JI26_ERUVS</name>
<sequence length="396" mass="43790">MDGFVSSRQLSPPSLRFNFQRPLLDELSFLKCITLPPESSDTSPSVTSTPFLSPLHFAARLGTIKSEPHLVMVLSRSSASQSSLTATACSSDERNLPLIFFIISGISFASGLRLFSGLIQPVTIRHLRITIVTPIYVTSSTSCAETRQGSDHLLDLVLYAESSIVKCSSKVTTPPKICLRFNIVLIDCRNVSTTIVQECGLARFFRNYVIAASPSPLMMSSQASMDYAVSSIDGSSQSCFNDSPTLSHVNHSTLKALPSTTLRVVLFRQSFRVSLQCHLQLASPDSVNCYLLEAVPSTTLCVVLFRQPLRISLQHQEIQTSLETTFNYFQNPLIGFFNVDIDFFVFYRTRALELQVKIFCGFLLSLATSIFRGVLIMLAYHLTVEYLSGCNRPSGS</sequence>
<proteinExistence type="predicted"/>
<keyword evidence="1" id="KW-0472">Membrane</keyword>
<feature type="transmembrane region" description="Helical" evidence="1">
    <location>
        <begin position="358"/>
        <end position="382"/>
    </location>
</feature>
<organism evidence="2 3">
    <name type="scientific">Eruca vesicaria subsp. sativa</name>
    <name type="common">Garden rocket</name>
    <name type="synonym">Eruca sativa</name>
    <dbReference type="NCBI Taxonomy" id="29727"/>
    <lineage>
        <taxon>Eukaryota</taxon>
        <taxon>Viridiplantae</taxon>
        <taxon>Streptophyta</taxon>
        <taxon>Embryophyta</taxon>
        <taxon>Tracheophyta</taxon>
        <taxon>Spermatophyta</taxon>
        <taxon>Magnoliopsida</taxon>
        <taxon>eudicotyledons</taxon>
        <taxon>Gunneridae</taxon>
        <taxon>Pentapetalae</taxon>
        <taxon>rosids</taxon>
        <taxon>malvids</taxon>
        <taxon>Brassicales</taxon>
        <taxon>Brassicaceae</taxon>
        <taxon>Brassiceae</taxon>
        <taxon>Eruca</taxon>
    </lineage>
</organism>
<evidence type="ECO:0000313" key="2">
    <source>
        <dbReference type="EMBL" id="CAH8319659.1"/>
    </source>
</evidence>
<keyword evidence="1" id="KW-1133">Transmembrane helix</keyword>
<accession>A0ABC8JI26</accession>
<keyword evidence="3" id="KW-1185">Reference proteome</keyword>